<feature type="domain" description="F-box" evidence="1">
    <location>
        <begin position="570"/>
        <end position="611"/>
    </location>
</feature>
<dbReference type="Proteomes" id="UP000324897">
    <property type="component" value="Chromosome 5"/>
</dbReference>
<dbReference type="PANTHER" id="PTHR35828">
    <property type="entry name" value="OS08G0203800 PROTEIN-RELATED"/>
    <property type="match status" value="1"/>
</dbReference>
<dbReference type="AlphaFoldDB" id="A0A5J9W908"/>
<feature type="domain" description="F-box" evidence="1">
    <location>
        <begin position="74"/>
        <end position="115"/>
    </location>
</feature>
<reference evidence="2 3" key="1">
    <citation type="journal article" date="2019" name="Sci. Rep.">
        <title>A high-quality genome of Eragrostis curvula grass provides insights into Poaceae evolution and supports new strategies to enhance forage quality.</title>
        <authorList>
            <person name="Carballo J."/>
            <person name="Santos B.A.C.M."/>
            <person name="Zappacosta D."/>
            <person name="Garbus I."/>
            <person name="Selva J.P."/>
            <person name="Gallo C.A."/>
            <person name="Diaz A."/>
            <person name="Albertini E."/>
            <person name="Caccamo M."/>
            <person name="Echenique V."/>
        </authorList>
    </citation>
    <scope>NUCLEOTIDE SEQUENCE [LARGE SCALE GENOMIC DNA]</scope>
    <source>
        <strain evidence="3">cv. Victoria</strain>
        <tissue evidence="2">Leaf</tissue>
    </source>
</reference>
<dbReference type="Gene3D" id="1.20.1280.50">
    <property type="match status" value="1"/>
</dbReference>
<dbReference type="SUPFAM" id="SSF81383">
    <property type="entry name" value="F-box domain"/>
    <property type="match status" value="2"/>
</dbReference>
<dbReference type="InterPro" id="IPR036047">
    <property type="entry name" value="F-box-like_dom_sf"/>
</dbReference>
<proteinExistence type="predicted"/>
<gene>
    <name evidence="2" type="ORF">EJB05_03845</name>
</gene>
<dbReference type="Pfam" id="PF24523">
    <property type="entry name" value="DUF7595"/>
    <property type="match status" value="1"/>
</dbReference>
<dbReference type="PANTHER" id="PTHR35828:SF15">
    <property type="entry name" value="F-BOX DOMAIN-CONTAINING PROTEIN"/>
    <property type="match status" value="1"/>
</dbReference>
<comment type="caution">
    <text evidence="2">The sequence shown here is derived from an EMBL/GenBank/DDBJ whole genome shotgun (WGS) entry which is preliminary data.</text>
</comment>
<dbReference type="EMBL" id="RWGY01000004">
    <property type="protein sequence ID" value="TVU44405.1"/>
    <property type="molecule type" value="Genomic_DNA"/>
</dbReference>
<keyword evidence="3" id="KW-1185">Reference proteome</keyword>
<dbReference type="InterPro" id="IPR056016">
    <property type="entry name" value="DUF7595"/>
</dbReference>
<accession>A0A5J9W908</accession>
<dbReference type="Gramene" id="TVU44405">
    <property type="protein sequence ID" value="TVU44405"/>
    <property type="gene ID" value="EJB05_03845"/>
</dbReference>
<name>A0A5J9W908_9POAL</name>
<evidence type="ECO:0000259" key="1">
    <source>
        <dbReference type="SMART" id="SM00256"/>
    </source>
</evidence>
<protein>
    <recommendedName>
        <fullName evidence="1">F-box domain-containing protein</fullName>
    </recommendedName>
</protein>
<organism evidence="2 3">
    <name type="scientific">Eragrostis curvula</name>
    <name type="common">weeping love grass</name>
    <dbReference type="NCBI Taxonomy" id="38414"/>
    <lineage>
        <taxon>Eukaryota</taxon>
        <taxon>Viridiplantae</taxon>
        <taxon>Streptophyta</taxon>
        <taxon>Embryophyta</taxon>
        <taxon>Tracheophyta</taxon>
        <taxon>Spermatophyta</taxon>
        <taxon>Magnoliopsida</taxon>
        <taxon>Liliopsida</taxon>
        <taxon>Poales</taxon>
        <taxon>Poaceae</taxon>
        <taxon>PACMAD clade</taxon>
        <taxon>Chloridoideae</taxon>
        <taxon>Eragrostideae</taxon>
        <taxon>Eragrostidinae</taxon>
        <taxon>Eragrostis</taxon>
    </lineage>
</organism>
<dbReference type="OrthoDB" id="657959at2759"/>
<dbReference type="InterPro" id="IPR001810">
    <property type="entry name" value="F-box_dom"/>
</dbReference>
<evidence type="ECO:0000313" key="2">
    <source>
        <dbReference type="EMBL" id="TVU44405.1"/>
    </source>
</evidence>
<dbReference type="CDD" id="cd09917">
    <property type="entry name" value="F-box_SF"/>
    <property type="match status" value="1"/>
</dbReference>
<dbReference type="Pfam" id="PF12937">
    <property type="entry name" value="F-box-like"/>
    <property type="match status" value="2"/>
</dbReference>
<feature type="non-terminal residue" evidence="2">
    <location>
        <position position="1"/>
    </location>
</feature>
<dbReference type="SMART" id="SM00256">
    <property type="entry name" value="FBOX"/>
    <property type="match status" value="2"/>
</dbReference>
<sequence>ICFLFGLDKETSPEIENRNGFRESVWACGGADSHLTSAAPLQAPPPAAVWRRQSPRRLLPPLEGAMDEEEVPHLPLDIMYKISKHISDPVSLVRAASSCKLWRDVITDSTFLDGLKKQHLDHGFTSSLLLGFFYQCFAEAPDHLWKHHKDKRLCLAPRFIPISQLLQFTGHKEDYTAARPLSLGTFMPGIVSNLNFYEPVASQDSFLVLCHRSQDNEGNPRPDVVRVCNPLTGVVFCIPDLQYVPPDHYALLVTNDVSLDGRRSPSFQLVAVWIKGKKFIYFYYCSKTSAWWRPASTPELLPALYLVSSPAAASHGCIHWFCGSWKSWGLSHVVTLHVDEEVLSYLDLPSEAKCSKEPLLAKSADGGLLLILMKGLQMLLWKHNGEPGSSTGSWVLSEMIDLTRSLPSRVLKMGASAKVRLEIFRGKSGVVVFWIEGEGLFCLGLSNRSIRKIGNVHITKKYCFCPYEVDWLSCLTVTNLVVDGSLSHDVESEKVQGRWRTLMDESKYHRTNTNLSWFYSSTTSSTGAAIFFARTGRLRRSMATASSHPSSAVHHPSQEGIMEEDGITHLPVDINHRILTHISDPASLVRGALCCKLWRNIIMDSTFLDDLRMRHHDRDFT</sequence>
<evidence type="ECO:0000313" key="3">
    <source>
        <dbReference type="Proteomes" id="UP000324897"/>
    </source>
</evidence>